<evidence type="ECO:0000256" key="9">
    <source>
        <dbReference type="RuleBase" id="RU363111"/>
    </source>
</evidence>
<keyword evidence="5 9" id="KW-0653">Protein transport</keyword>
<reference evidence="11 12" key="1">
    <citation type="submission" date="2024-02" db="UniProtKB">
        <authorList>
            <consortium name="WormBaseParasite"/>
        </authorList>
    </citation>
    <scope>IDENTIFICATION</scope>
</reference>
<comment type="function">
    <text evidence="1 9">May be involved in fusion of retrograde transport vesicles derived from an endocytic compartment with the Golgi complex.</text>
</comment>
<dbReference type="GO" id="GO:0016192">
    <property type="term" value="P:vesicle-mediated transport"/>
    <property type="evidence" value="ECO:0007669"/>
    <property type="project" value="InterPro"/>
</dbReference>
<dbReference type="GO" id="GO:0012505">
    <property type="term" value="C:endomembrane system"/>
    <property type="evidence" value="ECO:0007669"/>
    <property type="project" value="UniProtKB-ARBA"/>
</dbReference>
<proteinExistence type="inferred from homology"/>
<evidence type="ECO:0000256" key="8">
    <source>
        <dbReference type="ARBA" id="ARBA00025800"/>
    </source>
</evidence>
<evidence type="ECO:0000313" key="11">
    <source>
        <dbReference type="WBParaSite" id="MBELARI_LOCUS17749"/>
    </source>
</evidence>
<evidence type="ECO:0000256" key="4">
    <source>
        <dbReference type="ARBA" id="ARBA00022692"/>
    </source>
</evidence>
<evidence type="ECO:0000256" key="3">
    <source>
        <dbReference type="ARBA" id="ARBA00022448"/>
    </source>
</evidence>
<name>A0AAF3F679_9BILA</name>
<keyword evidence="6 9" id="KW-1133">Transmembrane helix</keyword>
<dbReference type="PANTHER" id="PTHR23137:SF36">
    <property type="entry name" value="VESICLE TRANSPORT PROTEIN SFT2C"/>
    <property type="match status" value="1"/>
</dbReference>
<evidence type="ECO:0000256" key="1">
    <source>
        <dbReference type="ARBA" id="ARBA00003566"/>
    </source>
</evidence>
<evidence type="ECO:0000256" key="7">
    <source>
        <dbReference type="ARBA" id="ARBA00023136"/>
    </source>
</evidence>
<keyword evidence="3 9" id="KW-0813">Transport</keyword>
<keyword evidence="4 9" id="KW-0812">Transmembrane</keyword>
<sequence>MSTLEAYVNEQKKKGNLGTSASFSSLGDLRNKFSTSISIGRLFNSGDASDAQSLVDDGTGVGQLSQGKNRKNGGGMFSWFSSADEGMCGLSRMQRMVAFIFSLLGAGICFITAAVLIPVIVLPSNTRKFAALNSLGSVMLILSFAFLWGPYAYFTHILSPQRRLVTVAYFSALFATLYSSLMLKSFIFTFIAAIFQTCTLVWFVLSYVPGGERGLRWITSIFTGFITTRSATVLPI</sequence>
<dbReference type="Proteomes" id="UP000887575">
    <property type="component" value="Unassembled WGS sequence"/>
</dbReference>
<feature type="transmembrane region" description="Helical" evidence="9">
    <location>
        <begin position="187"/>
        <end position="208"/>
    </location>
</feature>
<dbReference type="GO" id="GO:0005737">
    <property type="term" value="C:cytoplasm"/>
    <property type="evidence" value="ECO:0007669"/>
    <property type="project" value="UniProtKB-ARBA"/>
</dbReference>
<dbReference type="WBParaSite" id="MBELARI_LOCUS241">
    <property type="protein sequence ID" value="MBELARI_LOCUS241"/>
    <property type="gene ID" value="MBELARI_LOCUS241"/>
</dbReference>
<dbReference type="InterPro" id="IPR011691">
    <property type="entry name" value="Vesicle_transpt_SFT2"/>
</dbReference>
<keyword evidence="10" id="KW-1185">Reference proteome</keyword>
<feature type="transmembrane region" description="Helical" evidence="9">
    <location>
        <begin position="97"/>
        <end position="123"/>
    </location>
</feature>
<protein>
    <recommendedName>
        <fullName evidence="9">Vesicle transport protein</fullName>
    </recommendedName>
</protein>
<dbReference type="InterPro" id="IPR007305">
    <property type="entry name" value="Vesicle_transpt_Got1/SFT2"/>
</dbReference>
<feature type="transmembrane region" description="Helical" evidence="9">
    <location>
        <begin position="129"/>
        <end position="152"/>
    </location>
</feature>
<evidence type="ECO:0000313" key="10">
    <source>
        <dbReference type="Proteomes" id="UP000887575"/>
    </source>
</evidence>
<dbReference type="AlphaFoldDB" id="A0AAF3F679"/>
<evidence type="ECO:0000256" key="5">
    <source>
        <dbReference type="ARBA" id="ARBA00022927"/>
    </source>
</evidence>
<dbReference type="GO" id="GO:0016020">
    <property type="term" value="C:membrane"/>
    <property type="evidence" value="ECO:0007669"/>
    <property type="project" value="UniProtKB-SubCell"/>
</dbReference>
<dbReference type="Pfam" id="PF04178">
    <property type="entry name" value="Got1"/>
    <property type="match status" value="1"/>
</dbReference>
<comment type="similarity">
    <text evidence="8 9">Belongs to the SFT2 family.</text>
</comment>
<evidence type="ECO:0000313" key="12">
    <source>
        <dbReference type="WBParaSite" id="MBELARI_LOCUS241"/>
    </source>
</evidence>
<dbReference type="GO" id="GO:0015031">
    <property type="term" value="P:protein transport"/>
    <property type="evidence" value="ECO:0007669"/>
    <property type="project" value="UniProtKB-KW"/>
</dbReference>
<evidence type="ECO:0000256" key="6">
    <source>
        <dbReference type="ARBA" id="ARBA00022989"/>
    </source>
</evidence>
<accession>A0AAF3F679</accession>
<dbReference type="WBParaSite" id="MBELARI_LOCUS17749">
    <property type="protein sequence ID" value="MBELARI_LOCUS17749"/>
    <property type="gene ID" value="MBELARI_LOCUS17749"/>
</dbReference>
<evidence type="ECO:0000256" key="2">
    <source>
        <dbReference type="ARBA" id="ARBA00004141"/>
    </source>
</evidence>
<organism evidence="10 12">
    <name type="scientific">Mesorhabditis belari</name>
    <dbReference type="NCBI Taxonomy" id="2138241"/>
    <lineage>
        <taxon>Eukaryota</taxon>
        <taxon>Metazoa</taxon>
        <taxon>Ecdysozoa</taxon>
        <taxon>Nematoda</taxon>
        <taxon>Chromadorea</taxon>
        <taxon>Rhabditida</taxon>
        <taxon>Rhabditina</taxon>
        <taxon>Rhabditomorpha</taxon>
        <taxon>Rhabditoidea</taxon>
        <taxon>Rhabditidae</taxon>
        <taxon>Mesorhabditinae</taxon>
        <taxon>Mesorhabditis</taxon>
    </lineage>
</organism>
<feature type="transmembrane region" description="Helical" evidence="9">
    <location>
        <begin position="164"/>
        <end position="181"/>
    </location>
</feature>
<comment type="subcellular location">
    <subcellularLocation>
        <location evidence="2 9">Membrane</location>
        <topology evidence="2 9">Multi-pass membrane protein</topology>
    </subcellularLocation>
</comment>
<dbReference type="PANTHER" id="PTHR23137">
    <property type="entry name" value="VESICLE TRANSPORT PROTEIN-RELATED"/>
    <property type="match status" value="1"/>
</dbReference>
<keyword evidence="7 9" id="KW-0472">Membrane</keyword>